<dbReference type="SMART" id="SM00388">
    <property type="entry name" value="HisKA"/>
    <property type="match status" value="1"/>
</dbReference>
<dbReference type="PRINTS" id="PR00344">
    <property type="entry name" value="BCTRLSENSOR"/>
</dbReference>
<gene>
    <name evidence="4" type="ORF">MNB_SM-7-315</name>
</gene>
<keyword evidence="1" id="KW-0597">Phosphoprotein</keyword>
<dbReference type="Pfam" id="PF02518">
    <property type="entry name" value="HATPase_c"/>
    <property type="match status" value="1"/>
</dbReference>
<dbReference type="SMART" id="SM00387">
    <property type="entry name" value="HATPase_c"/>
    <property type="match status" value="1"/>
</dbReference>
<dbReference type="SUPFAM" id="SSF47384">
    <property type="entry name" value="Homodimeric domain of signal transducing histidine kinase"/>
    <property type="match status" value="1"/>
</dbReference>
<dbReference type="PROSITE" id="PS50109">
    <property type="entry name" value="HIS_KIN"/>
    <property type="match status" value="1"/>
</dbReference>
<dbReference type="CDD" id="cd00082">
    <property type="entry name" value="HisKA"/>
    <property type="match status" value="1"/>
</dbReference>
<dbReference type="PANTHER" id="PTHR43065:SF42">
    <property type="entry name" value="TWO-COMPONENT SENSOR PPRA"/>
    <property type="match status" value="1"/>
</dbReference>
<evidence type="ECO:0000256" key="1">
    <source>
        <dbReference type="ARBA" id="ARBA00022553"/>
    </source>
</evidence>
<evidence type="ECO:0000256" key="2">
    <source>
        <dbReference type="SAM" id="Coils"/>
    </source>
</evidence>
<dbReference type="InterPro" id="IPR003661">
    <property type="entry name" value="HisK_dim/P_dom"/>
</dbReference>
<sequence length="320" mass="37370">MQDAEDIILSTLQQCVDNDKILSRDEIETLLNEYKKKLHRTERITKQIDKQQFLMLKLNEELDEHKNNLEKKVQEEITKRKHKEEILLQQSKMASMGEMIDAIAHQWKQPLSVISAQVAHLMLQFQLDMLNEESLKSFEKNITNQIEHMNNTLNEFRSFFRPSKDATFFEVKKMIESTLLLVKDEFIKKNIEITVQCEDNFELFGFENEFKHLVLNIINNAKDAFVERDIKDRKIVINCLRDKENKTIEIVDNAGGIPEDIIDKIFKANVTTKEADKGTGIGLYMSAQIAQKHHGTLSVENLKDGAKFIFKCKNIKQEQR</sequence>
<feature type="coiled-coil region" evidence="2">
    <location>
        <begin position="24"/>
        <end position="86"/>
    </location>
</feature>
<dbReference type="SUPFAM" id="SSF55874">
    <property type="entry name" value="ATPase domain of HSP90 chaperone/DNA topoisomerase II/histidine kinase"/>
    <property type="match status" value="1"/>
</dbReference>
<protein>
    <submittedName>
        <fullName evidence="4">PUTATIVE TWO-COMPONENT SENSOR</fullName>
    </submittedName>
</protein>
<accession>A0A1W1BDC0</accession>
<dbReference type="Gene3D" id="3.30.565.10">
    <property type="entry name" value="Histidine kinase-like ATPase, C-terminal domain"/>
    <property type="match status" value="1"/>
</dbReference>
<dbReference type="GO" id="GO:0000155">
    <property type="term" value="F:phosphorelay sensor kinase activity"/>
    <property type="evidence" value="ECO:0007669"/>
    <property type="project" value="InterPro"/>
</dbReference>
<reference evidence="4" key="1">
    <citation type="submission" date="2016-10" db="EMBL/GenBank/DDBJ databases">
        <authorList>
            <person name="de Groot N.N."/>
        </authorList>
    </citation>
    <scope>NUCLEOTIDE SEQUENCE</scope>
</reference>
<feature type="domain" description="Histidine kinase" evidence="3">
    <location>
        <begin position="102"/>
        <end position="316"/>
    </location>
</feature>
<evidence type="ECO:0000313" key="4">
    <source>
        <dbReference type="EMBL" id="SFV51469.1"/>
    </source>
</evidence>
<dbReference type="Gene3D" id="1.10.287.130">
    <property type="match status" value="1"/>
</dbReference>
<dbReference type="InterPro" id="IPR004358">
    <property type="entry name" value="Sig_transdc_His_kin-like_C"/>
</dbReference>
<dbReference type="EMBL" id="FPHB01000016">
    <property type="protein sequence ID" value="SFV51469.1"/>
    <property type="molecule type" value="Genomic_DNA"/>
</dbReference>
<dbReference type="InterPro" id="IPR005467">
    <property type="entry name" value="His_kinase_dom"/>
</dbReference>
<dbReference type="InterPro" id="IPR036890">
    <property type="entry name" value="HATPase_C_sf"/>
</dbReference>
<name>A0A1W1BDC0_9ZZZZ</name>
<proteinExistence type="predicted"/>
<evidence type="ECO:0000259" key="3">
    <source>
        <dbReference type="PROSITE" id="PS50109"/>
    </source>
</evidence>
<dbReference type="InterPro" id="IPR036097">
    <property type="entry name" value="HisK_dim/P_sf"/>
</dbReference>
<organism evidence="4">
    <name type="scientific">hydrothermal vent metagenome</name>
    <dbReference type="NCBI Taxonomy" id="652676"/>
    <lineage>
        <taxon>unclassified sequences</taxon>
        <taxon>metagenomes</taxon>
        <taxon>ecological metagenomes</taxon>
    </lineage>
</organism>
<dbReference type="AlphaFoldDB" id="A0A1W1BDC0"/>
<dbReference type="InterPro" id="IPR003594">
    <property type="entry name" value="HATPase_dom"/>
</dbReference>
<keyword evidence="2" id="KW-0175">Coiled coil</keyword>
<dbReference type="PANTHER" id="PTHR43065">
    <property type="entry name" value="SENSOR HISTIDINE KINASE"/>
    <property type="match status" value="1"/>
</dbReference>